<organism evidence="2 3">
    <name type="scientific">Cupriavidus taiwanensis</name>
    <dbReference type="NCBI Taxonomy" id="164546"/>
    <lineage>
        <taxon>Bacteria</taxon>
        <taxon>Pseudomonadati</taxon>
        <taxon>Pseudomonadota</taxon>
        <taxon>Betaproteobacteria</taxon>
        <taxon>Burkholderiales</taxon>
        <taxon>Burkholderiaceae</taxon>
        <taxon>Cupriavidus</taxon>
    </lineage>
</organism>
<name>A0A7Z7JHZ6_9BURK</name>
<proteinExistence type="predicted"/>
<evidence type="ECO:0000313" key="3">
    <source>
        <dbReference type="Proteomes" id="UP000257139"/>
    </source>
</evidence>
<sequence length="156" mass="16677">MKAMLGLVFLFAIAVIVLAALKAQGASGGPMLKYLTLAIVAITTSASAQTIYQCRSAAGKVTLQDAPCPDDAKTELARKSIGQRNTEYRAEPISFFDPNAQPRLTSKIVCPSLRQSYQIALASSQRAILSNDPGQIQQASEAVQRAGAQVSKYRCE</sequence>
<comment type="caution">
    <text evidence="2">The sequence shown here is derived from an EMBL/GenBank/DDBJ whole genome shotgun (WGS) entry which is preliminary data.</text>
</comment>
<dbReference type="AlphaFoldDB" id="A0A7Z7JHZ6"/>
<feature type="domain" description="DUF4124" evidence="1">
    <location>
        <begin position="41"/>
        <end position="75"/>
    </location>
</feature>
<evidence type="ECO:0000259" key="1">
    <source>
        <dbReference type="Pfam" id="PF13511"/>
    </source>
</evidence>
<gene>
    <name evidence="2" type="ORF">CBM2594_U10166</name>
</gene>
<dbReference type="Pfam" id="PF13511">
    <property type="entry name" value="DUF4124"/>
    <property type="match status" value="1"/>
</dbReference>
<protein>
    <recommendedName>
        <fullName evidence="1">DUF4124 domain-containing protein</fullName>
    </recommendedName>
</protein>
<dbReference type="EMBL" id="OGUU01000045">
    <property type="protein sequence ID" value="SPC25665.1"/>
    <property type="molecule type" value="Genomic_DNA"/>
</dbReference>
<dbReference type="Proteomes" id="UP000257139">
    <property type="component" value="Unassembled WGS sequence"/>
</dbReference>
<reference evidence="2 3" key="1">
    <citation type="submission" date="2018-01" db="EMBL/GenBank/DDBJ databases">
        <authorList>
            <person name="Clerissi C."/>
        </authorList>
    </citation>
    <scope>NUCLEOTIDE SEQUENCE [LARGE SCALE GENOMIC DNA]</scope>
    <source>
        <strain evidence="2">Cupriavidus taiwanensis STM 6021</strain>
    </source>
</reference>
<evidence type="ECO:0000313" key="2">
    <source>
        <dbReference type="EMBL" id="SPC25665.1"/>
    </source>
</evidence>
<dbReference type="InterPro" id="IPR025392">
    <property type="entry name" value="DUF4124"/>
</dbReference>
<accession>A0A7Z7JHZ6</accession>